<feature type="compositionally biased region" description="Polar residues" evidence="2">
    <location>
        <begin position="90"/>
        <end position="118"/>
    </location>
</feature>
<organism evidence="3 4">
    <name type="scientific">Trypanosoma cruzi marinkellei</name>
    <dbReference type="NCBI Taxonomy" id="85056"/>
    <lineage>
        <taxon>Eukaryota</taxon>
        <taxon>Discoba</taxon>
        <taxon>Euglenozoa</taxon>
        <taxon>Kinetoplastea</taxon>
        <taxon>Metakinetoplastina</taxon>
        <taxon>Trypanosomatida</taxon>
        <taxon>Trypanosomatidae</taxon>
        <taxon>Trypanosoma</taxon>
        <taxon>Schizotrypanum</taxon>
    </lineage>
</organism>
<feature type="compositionally biased region" description="Basic and acidic residues" evidence="2">
    <location>
        <begin position="474"/>
        <end position="497"/>
    </location>
</feature>
<feature type="coiled-coil region" evidence="1">
    <location>
        <begin position="339"/>
        <end position="380"/>
    </location>
</feature>
<comment type="caution">
    <text evidence="3">The sequence shown here is derived from an EMBL/GenBank/DDBJ whole genome shotgun (WGS) entry which is preliminary data.</text>
</comment>
<dbReference type="EMBL" id="AHKC01012282">
    <property type="protein sequence ID" value="EKF30267.1"/>
    <property type="molecule type" value="Genomic_DNA"/>
</dbReference>
<gene>
    <name evidence="3" type="ORF">MOQ_005925</name>
</gene>
<dbReference type="AlphaFoldDB" id="K2NN28"/>
<dbReference type="OrthoDB" id="266638at2759"/>
<feature type="region of interest" description="Disordered" evidence="2">
    <location>
        <begin position="80"/>
        <end position="153"/>
    </location>
</feature>
<accession>K2NN28</accession>
<feature type="coiled-coil region" evidence="1">
    <location>
        <begin position="176"/>
        <end position="302"/>
    </location>
</feature>
<proteinExistence type="predicted"/>
<feature type="compositionally biased region" description="Basic residues" evidence="2">
    <location>
        <begin position="138"/>
        <end position="150"/>
    </location>
</feature>
<evidence type="ECO:0000256" key="2">
    <source>
        <dbReference type="SAM" id="MobiDB-lite"/>
    </source>
</evidence>
<evidence type="ECO:0000313" key="3">
    <source>
        <dbReference type="EMBL" id="EKF30267.1"/>
    </source>
</evidence>
<name>K2NN28_TRYCR</name>
<feature type="region of interest" description="Disordered" evidence="2">
    <location>
        <begin position="407"/>
        <end position="497"/>
    </location>
</feature>
<feature type="compositionally biased region" description="Acidic residues" evidence="2">
    <location>
        <begin position="438"/>
        <end position="453"/>
    </location>
</feature>
<feature type="compositionally biased region" description="Acidic residues" evidence="2">
    <location>
        <begin position="412"/>
        <end position="421"/>
    </location>
</feature>
<sequence>MATLSVVRKDEIADPRHFGISTDDTAIYLEDSVDESTARCISSAPSVVAILSPQRMPANGGHAVDITEYDSNSIGNSCSAKADRGLPLSDLTNSGTTRLSFSKSPTPRRSLSLVTQRYTTTTTSSSSRALSFSEQRQSQHRHGHHHHHSYHGGTASMERCVDATHHEERMVPLVVYEKLQRERNRYEKMYEHQKALYENMAEKQTETYQELQKKIIEVVALSTRNEENKRFIRQLKRDMADNRTRVMDIQNRALEETKQEKMAREQYQRKLHEYEEKYTLLIEKQETKLSSLESLLKDVTCMRGENDRIQVSQLDSLLKAAYAKNTALFGDLLRQGRQIDLLFENKVSLEKQLEQLRREKREIEAKWAEERRRMATEEERYSVQLAEQQHSILELRQMLIRTLGSETLSQGDEQDVDDNNENDSSSYSSGCSSRGLEENEEEDESEGEDDDDSDNLKKTNLDATVALPPALPEADAKKDSPRPPLPHVERPLERRATDLATLSAQIQAKLRSLPGGQV</sequence>
<reference evidence="3 4" key="1">
    <citation type="journal article" date="2012" name="BMC Genomics">
        <title>Comparative genomic analysis of human infective Trypanosoma cruzi lineages with the bat-restricted subspecies T. cruzi marinkellei.</title>
        <authorList>
            <person name="Franzen O."/>
            <person name="Talavera-Lopez C."/>
            <person name="Ochaya S."/>
            <person name="Butler C.E."/>
            <person name="Messenger L.A."/>
            <person name="Lewis M.D."/>
            <person name="Llewellyn M.S."/>
            <person name="Marinkelle C.J."/>
            <person name="Tyler K.M."/>
            <person name="Miles M.A."/>
            <person name="Andersson B."/>
        </authorList>
    </citation>
    <scope>NUCLEOTIDE SEQUENCE [LARGE SCALE GENOMIC DNA]</scope>
    <source>
        <strain evidence="3 4">B7</strain>
    </source>
</reference>
<keyword evidence="4" id="KW-1185">Reference proteome</keyword>
<keyword evidence="1" id="KW-0175">Coiled coil</keyword>
<dbReference type="Proteomes" id="UP000007350">
    <property type="component" value="Unassembled WGS sequence"/>
</dbReference>
<protein>
    <submittedName>
        <fullName evidence="3">Uncharacterized protein</fullName>
    </submittedName>
</protein>
<evidence type="ECO:0000313" key="4">
    <source>
        <dbReference type="Proteomes" id="UP000007350"/>
    </source>
</evidence>
<feature type="compositionally biased region" description="Low complexity" evidence="2">
    <location>
        <begin position="422"/>
        <end position="434"/>
    </location>
</feature>
<evidence type="ECO:0000256" key="1">
    <source>
        <dbReference type="SAM" id="Coils"/>
    </source>
</evidence>